<name>F6EP07_HOYSD</name>
<gene>
    <name evidence="3" type="ordered locus">AS9A_2024</name>
</gene>
<sequence>MGGMAHTPADLNSEALDFLTERHLGSLTTLRSNGLPHVVAVGFTWDHDAGIARVITSDGSQKVRNVERTGYATVFQVERARWLALEGPAVVRREPEAVRVAENRYAYRYRQPRVNPKRVVIEISVSRILGSRSLFGDTGDSHGGSAFVSGRADRRSE</sequence>
<dbReference type="Proteomes" id="UP000009235">
    <property type="component" value="Chromosome"/>
</dbReference>
<keyword evidence="1" id="KW-0560">Oxidoreductase</keyword>
<dbReference type="eggNOG" id="COG3871">
    <property type="taxonomic scope" value="Bacteria"/>
</dbReference>
<dbReference type="SUPFAM" id="SSF50475">
    <property type="entry name" value="FMN-binding split barrel"/>
    <property type="match status" value="1"/>
</dbReference>
<evidence type="ECO:0000313" key="3">
    <source>
        <dbReference type="EMBL" id="AEF40473.1"/>
    </source>
</evidence>
<dbReference type="InterPro" id="IPR052019">
    <property type="entry name" value="F420H2_bilvrd_red/Heme_oxyg"/>
</dbReference>
<dbReference type="Pfam" id="PF01243">
    <property type="entry name" value="PNPOx_N"/>
    <property type="match status" value="1"/>
</dbReference>
<dbReference type="KEGG" id="asd:AS9A_2024"/>
<dbReference type="GO" id="GO:0016627">
    <property type="term" value="F:oxidoreductase activity, acting on the CH-CH group of donors"/>
    <property type="evidence" value="ECO:0007669"/>
    <property type="project" value="TreeGrafter"/>
</dbReference>
<dbReference type="AlphaFoldDB" id="F6EP07"/>
<protein>
    <recommendedName>
        <fullName evidence="2">Pyridoxamine 5'-phosphate oxidase N-terminal domain-containing protein</fullName>
    </recommendedName>
</protein>
<keyword evidence="4" id="KW-1185">Reference proteome</keyword>
<dbReference type="GO" id="GO:0070967">
    <property type="term" value="F:coenzyme F420 binding"/>
    <property type="evidence" value="ECO:0007669"/>
    <property type="project" value="TreeGrafter"/>
</dbReference>
<evidence type="ECO:0000256" key="1">
    <source>
        <dbReference type="ARBA" id="ARBA00023002"/>
    </source>
</evidence>
<dbReference type="PANTHER" id="PTHR35176:SF1">
    <property type="entry name" value="F420H(2)-DEPENDENT BILIVERDIN REDUCTASE"/>
    <property type="match status" value="1"/>
</dbReference>
<dbReference type="GO" id="GO:0005829">
    <property type="term" value="C:cytosol"/>
    <property type="evidence" value="ECO:0007669"/>
    <property type="project" value="TreeGrafter"/>
</dbReference>
<feature type="domain" description="Pyridoxamine 5'-phosphate oxidase N-terminal" evidence="2">
    <location>
        <begin position="13"/>
        <end position="128"/>
    </location>
</feature>
<dbReference type="EMBL" id="CP002786">
    <property type="protein sequence ID" value="AEF40473.1"/>
    <property type="molecule type" value="Genomic_DNA"/>
</dbReference>
<proteinExistence type="predicted"/>
<dbReference type="InterPro" id="IPR012349">
    <property type="entry name" value="Split_barrel_FMN-bd"/>
</dbReference>
<dbReference type="InterPro" id="IPR019920">
    <property type="entry name" value="F420-binding_dom_put"/>
</dbReference>
<accession>F6EP07</accession>
<dbReference type="Gene3D" id="2.30.110.10">
    <property type="entry name" value="Electron Transport, Fmn-binding Protein, Chain A"/>
    <property type="match status" value="1"/>
</dbReference>
<dbReference type="NCBIfam" id="TIGR03618">
    <property type="entry name" value="Rv1155_F420"/>
    <property type="match status" value="1"/>
</dbReference>
<dbReference type="STRING" id="443218.AS9A_2024"/>
<evidence type="ECO:0000313" key="4">
    <source>
        <dbReference type="Proteomes" id="UP000009235"/>
    </source>
</evidence>
<organism evidence="3 4">
    <name type="scientific">Hoyosella subflava (strain DSM 45089 / JCM 17490 / NBRC 109087 / DQS3-9A1)</name>
    <name type="common">Amycolicicoccus subflavus</name>
    <dbReference type="NCBI Taxonomy" id="443218"/>
    <lineage>
        <taxon>Bacteria</taxon>
        <taxon>Bacillati</taxon>
        <taxon>Actinomycetota</taxon>
        <taxon>Actinomycetes</taxon>
        <taxon>Mycobacteriales</taxon>
        <taxon>Hoyosellaceae</taxon>
        <taxon>Hoyosella</taxon>
    </lineage>
</organism>
<dbReference type="PANTHER" id="PTHR35176">
    <property type="entry name" value="HEME OXYGENASE HI_0854-RELATED"/>
    <property type="match status" value="1"/>
</dbReference>
<dbReference type="HOGENOM" id="CLU_134364_0_0_11"/>
<evidence type="ECO:0000259" key="2">
    <source>
        <dbReference type="Pfam" id="PF01243"/>
    </source>
</evidence>
<dbReference type="InterPro" id="IPR011576">
    <property type="entry name" value="Pyridox_Oxase_N"/>
</dbReference>
<reference evidence="3 4" key="1">
    <citation type="journal article" date="2011" name="J. Bacteriol.">
        <title>Complete genome sequence of Amycolicicoccus subflavus DQS3-9A1T, an actinomycete isolated from crude oil-polluted soil.</title>
        <authorList>
            <person name="Cai M."/>
            <person name="Chen W.M."/>
            <person name="Nie Y."/>
            <person name="Chi C.Q."/>
            <person name="Wang Y.N."/>
            <person name="Tang Y.Q."/>
            <person name="Li G.Y."/>
            <person name="Wu X.L."/>
        </authorList>
    </citation>
    <scope>NUCLEOTIDE SEQUENCE [LARGE SCALE GENOMIC DNA]</scope>
    <source>
        <strain evidence="4">DSM 45089 / DQS3-9A1</strain>
    </source>
</reference>